<dbReference type="AlphaFoldDB" id="A0A8H3GSJ3"/>
<accession>A0A8H3GSJ3</accession>
<gene>
    <name evidence="2" type="ORF">RDB_LOCUS101094</name>
</gene>
<feature type="region of interest" description="Disordered" evidence="1">
    <location>
        <begin position="619"/>
        <end position="683"/>
    </location>
</feature>
<dbReference type="EMBL" id="CAJMWT010003190">
    <property type="protein sequence ID" value="CAE6465829.1"/>
    <property type="molecule type" value="Genomic_DNA"/>
</dbReference>
<organism evidence="2 3">
    <name type="scientific">Rhizoctonia solani</name>
    <dbReference type="NCBI Taxonomy" id="456999"/>
    <lineage>
        <taxon>Eukaryota</taxon>
        <taxon>Fungi</taxon>
        <taxon>Dikarya</taxon>
        <taxon>Basidiomycota</taxon>
        <taxon>Agaricomycotina</taxon>
        <taxon>Agaricomycetes</taxon>
        <taxon>Cantharellales</taxon>
        <taxon>Ceratobasidiaceae</taxon>
        <taxon>Rhizoctonia</taxon>
    </lineage>
</organism>
<evidence type="ECO:0000313" key="3">
    <source>
        <dbReference type="Proteomes" id="UP000663843"/>
    </source>
</evidence>
<proteinExistence type="predicted"/>
<name>A0A8H3GSJ3_9AGAM</name>
<evidence type="ECO:0000313" key="2">
    <source>
        <dbReference type="EMBL" id="CAE6465829.1"/>
    </source>
</evidence>
<dbReference type="Proteomes" id="UP000663843">
    <property type="component" value="Unassembled WGS sequence"/>
</dbReference>
<feature type="compositionally biased region" description="Basic and acidic residues" evidence="1">
    <location>
        <begin position="632"/>
        <end position="651"/>
    </location>
</feature>
<reference evidence="2" key="1">
    <citation type="submission" date="2021-01" db="EMBL/GenBank/DDBJ databases">
        <authorList>
            <person name="Kaushik A."/>
        </authorList>
    </citation>
    <scope>NUCLEOTIDE SEQUENCE</scope>
    <source>
        <strain evidence="2">AG2-2IIIB</strain>
    </source>
</reference>
<evidence type="ECO:0000256" key="1">
    <source>
        <dbReference type="SAM" id="MobiDB-lite"/>
    </source>
</evidence>
<comment type="caution">
    <text evidence="2">The sequence shown here is derived from an EMBL/GenBank/DDBJ whole genome shotgun (WGS) entry which is preliminary data.</text>
</comment>
<protein>
    <submittedName>
        <fullName evidence="2">Uncharacterized protein</fullName>
    </submittedName>
</protein>
<feature type="compositionally biased region" description="Polar residues" evidence="1">
    <location>
        <begin position="665"/>
        <end position="683"/>
    </location>
</feature>
<sequence>MGNHSKSLHTDVHPSWGRPLAQYYSAVYDLGPSSLDQRRNFDAATVVALRLKARGGIQKICDLGERRGALPPGYPKLITLSMLEAISKLLLFPKALSDFARPTLVSGCIKLMRTVQESGRISPFNYEYGYLCFRVTTIAIGICLLEKSNLLNVAISNMVSEPQVDPVILLSKHVEQVVQIQMREEDQSLVGDNCQGLRTDLLLGITELPALLDVLYEDRKAFSIALMHTNTLGLAGVILLLGRCLGNETRTTYNAVETYCEVLWRYSNASAWDKLATQLLTNRYREQAKSSWKPTFVDLEDCVTILRASDIALALDDHRIPGPFDVSAIPVLVGFATVFIEPGSEPFLPPFLDSAISCLWNALAGGQQSLDRLVDAVRDTFYHISKILACVARTFSFSDPIHKRIIKASFGKDLLELTGALIMMISPRSKDSYFFQDAQNLFNKFAKLIPRGDLQDTFEHYFPEWLKYTNYFFSCVSALELSQEDHDFFAEAVRCWNAIGVGLGYDRDTILGTLHYCGYARCPHPCITQIPQSFDYLETTVTLTSLTETGRVNTAGALTGNYVPAPVGTLGTTVHRNNDQGFLALLRACAVELSAILGCASRAKFYPFVTKTPIQLGDASQITSPAPSLIDLEPRAHSRSKERNTSNKPEEEYANNLEDEDTERNNPNRGSNDESNFADNTIG</sequence>